<dbReference type="SUPFAM" id="SSF53335">
    <property type="entry name" value="S-adenosyl-L-methionine-dependent methyltransferases"/>
    <property type="match status" value="1"/>
</dbReference>
<dbReference type="Proteomes" id="UP001152320">
    <property type="component" value="Chromosome 15"/>
</dbReference>
<reference evidence="1" key="1">
    <citation type="submission" date="2021-10" db="EMBL/GenBank/DDBJ databases">
        <title>Tropical sea cucumber genome reveals ecological adaptation and Cuvierian tubules defense mechanism.</title>
        <authorList>
            <person name="Chen T."/>
        </authorList>
    </citation>
    <scope>NUCLEOTIDE SEQUENCE</scope>
    <source>
        <strain evidence="1">Nanhai2018</strain>
        <tissue evidence="1">Muscle</tissue>
    </source>
</reference>
<dbReference type="EMBL" id="JAIZAY010000015">
    <property type="protein sequence ID" value="KAJ8028139.1"/>
    <property type="molecule type" value="Genomic_DNA"/>
</dbReference>
<keyword evidence="2" id="KW-1185">Reference proteome</keyword>
<comment type="caution">
    <text evidence="1">The sequence shown here is derived from an EMBL/GenBank/DDBJ whole genome shotgun (WGS) entry which is preliminary data.</text>
</comment>
<dbReference type="AlphaFoldDB" id="A0A9Q1GYL2"/>
<sequence>MVGPGIVEVQMLKQLMKKFRLIECTVVEPSGEQITSYKNLVEEQKDALNGVTFDWRQETIQEFCKANADGSKKFHFVSAIHSCYFIAKQDLDFYLNTLCEWTKGKILIMLGAETGCFNRLEKKFFGSTHPSKMLPRENSIRESFQSLGVSYETKVIPGECDITSCFESDSRVGKLLLDFLLQRVGCRDDGPPELLKVIKEFLKTEGISHIRNGRIYAAVPTHVIVASTSYGA</sequence>
<name>A0A9Q1GYL2_HOLLE</name>
<gene>
    <name evidence="1" type="ORF">HOLleu_30291</name>
</gene>
<dbReference type="InterPro" id="IPR029063">
    <property type="entry name" value="SAM-dependent_MTases_sf"/>
</dbReference>
<evidence type="ECO:0000313" key="1">
    <source>
        <dbReference type="EMBL" id="KAJ8028139.1"/>
    </source>
</evidence>
<protein>
    <submittedName>
        <fullName evidence="1">Histamine N-methyltransferase A</fullName>
    </submittedName>
</protein>
<organism evidence="1 2">
    <name type="scientific">Holothuria leucospilota</name>
    <name type="common">Black long sea cucumber</name>
    <name type="synonym">Mertensiothuria leucospilota</name>
    <dbReference type="NCBI Taxonomy" id="206669"/>
    <lineage>
        <taxon>Eukaryota</taxon>
        <taxon>Metazoa</taxon>
        <taxon>Echinodermata</taxon>
        <taxon>Eleutherozoa</taxon>
        <taxon>Echinozoa</taxon>
        <taxon>Holothuroidea</taxon>
        <taxon>Aspidochirotacea</taxon>
        <taxon>Aspidochirotida</taxon>
        <taxon>Holothuriidae</taxon>
        <taxon>Holothuria</taxon>
    </lineage>
</organism>
<dbReference type="Gene3D" id="3.40.50.150">
    <property type="entry name" value="Vaccinia Virus protein VP39"/>
    <property type="match status" value="1"/>
</dbReference>
<dbReference type="OrthoDB" id="5984880at2759"/>
<evidence type="ECO:0000313" key="2">
    <source>
        <dbReference type="Proteomes" id="UP001152320"/>
    </source>
</evidence>
<accession>A0A9Q1GYL2</accession>
<proteinExistence type="predicted"/>